<keyword evidence="2" id="KW-1185">Reference proteome</keyword>
<dbReference type="SUPFAM" id="SSF56112">
    <property type="entry name" value="Protein kinase-like (PK-like)"/>
    <property type="match status" value="1"/>
</dbReference>
<dbReference type="EMBL" id="CAWUHB010000030">
    <property type="protein sequence ID" value="CAK7224419.1"/>
    <property type="molecule type" value="Genomic_DNA"/>
</dbReference>
<evidence type="ECO:0008006" key="3">
    <source>
        <dbReference type="Google" id="ProtNLM"/>
    </source>
</evidence>
<gene>
    <name evidence="1" type="ORF">SCUCBS95973_005511</name>
</gene>
<name>A0ABP0BXL5_9PEZI</name>
<reference evidence="1 2" key="1">
    <citation type="submission" date="2024-01" db="EMBL/GenBank/DDBJ databases">
        <authorList>
            <person name="Allen C."/>
            <person name="Tagirdzhanova G."/>
        </authorList>
    </citation>
    <scope>NUCLEOTIDE SEQUENCE [LARGE SCALE GENOMIC DNA]</scope>
</reference>
<comment type="caution">
    <text evidence="1">The sequence shown here is derived from an EMBL/GenBank/DDBJ whole genome shotgun (WGS) entry which is preliminary data.</text>
</comment>
<proteinExistence type="predicted"/>
<protein>
    <recommendedName>
        <fullName evidence="3">Aminoglycoside phosphotransferase domain-containing protein</fullName>
    </recommendedName>
</protein>
<sequence length="239" mass="26549">MSSPELGRAALRKAMAANEPMRRLKNQITYGALLRVVSQFPNVLGDDEPILEAVQAMAAAEFEKKPPREDDNDDADWGIIHGDFWSGKASAKLFFSSILLPSEDHLQSSSPARQLFVVDWEFAQYGHRAYDIGQLIGDLIERHHFRGATASLDVLAGFTSGYGFPGRSSQDDHRLAFRVAIHAGVQLIGCYIRRAPTGPLPGTPEQVKQALRLGIDFVLKGWAKDREWFKQSVLSVLFV</sequence>
<accession>A0ABP0BXL5</accession>
<organism evidence="1 2">
    <name type="scientific">Sporothrix curviconia</name>
    <dbReference type="NCBI Taxonomy" id="1260050"/>
    <lineage>
        <taxon>Eukaryota</taxon>
        <taxon>Fungi</taxon>
        <taxon>Dikarya</taxon>
        <taxon>Ascomycota</taxon>
        <taxon>Pezizomycotina</taxon>
        <taxon>Sordariomycetes</taxon>
        <taxon>Sordariomycetidae</taxon>
        <taxon>Ophiostomatales</taxon>
        <taxon>Ophiostomataceae</taxon>
        <taxon>Sporothrix</taxon>
    </lineage>
</organism>
<dbReference type="Proteomes" id="UP001642405">
    <property type="component" value="Unassembled WGS sequence"/>
</dbReference>
<dbReference type="Gene3D" id="3.90.1200.10">
    <property type="match status" value="1"/>
</dbReference>
<evidence type="ECO:0000313" key="1">
    <source>
        <dbReference type="EMBL" id="CAK7224419.1"/>
    </source>
</evidence>
<dbReference type="InterPro" id="IPR011009">
    <property type="entry name" value="Kinase-like_dom_sf"/>
</dbReference>
<evidence type="ECO:0000313" key="2">
    <source>
        <dbReference type="Proteomes" id="UP001642405"/>
    </source>
</evidence>